<dbReference type="SUPFAM" id="SSF52922">
    <property type="entry name" value="TK C-terminal domain-like"/>
    <property type="match status" value="1"/>
</dbReference>
<keyword evidence="1" id="KW-0560">Oxidoreductase</keyword>
<dbReference type="InterPro" id="IPR033412">
    <property type="entry name" value="PFOR_II"/>
</dbReference>
<feature type="domain" description="Pyruvate:ferredoxin oxidoreductase core" evidence="4">
    <location>
        <begin position="487"/>
        <end position="577"/>
    </location>
</feature>
<proteinExistence type="predicted"/>
<dbReference type="Pfam" id="PF01558">
    <property type="entry name" value="POR"/>
    <property type="match status" value="1"/>
</dbReference>
<dbReference type="InterPro" id="IPR002880">
    <property type="entry name" value="Pyrv_Fd/Flavodoxin_OxRdtase_N"/>
</dbReference>
<protein>
    <submittedName>
        <fullName evidence="5">2-oxoacid:acceptor oxidoreductase subunit alpha</fullName>
    </submittedName>
</protein>
<dbReference type="GO" id="GO:0006979">
    <property type="term" value="P:response to oxidative stress"/>
    <property type="evidence" value="ECO:0007669"/>
    <property type="project" value="TreeGrafter"/>
</dbReference>
<dbReference type="SUPFAM" id="SSF52518">
    <property type="entry name" value="Thiamin diphosphate-binding fold (THDP-binding)"/>
    <property type="match status" value="1"/>
</dbReference>
<feature type="domain" description="Pyruvate flavodoxin/ferredoxin oxidoreductase pyrimidine binding" evidence="3">
    <location>
        <begin position="228"/>
        <end position="462"/>
    </location>
</feature>
<evidence type="ECO:0000313" key="5">
    <source>
        <dbReference type="EMBL" id="MCA9308114.1"/>
    </source>
</evidence>
<dbReference type="FunFam" id="3.40.50.970:FF:000022">
    <property type="entry name" value="2-oxoglutarate ferredoxin oxidoreductase alpha subunit"/>
    <property type="match status" value="1"/>
</dbReference>
<dbReference type="PANTHER" id="PTHR32154">
    <property type="entry name" value="PYRUVATE-FLAVODOXIN OXIDOREDUCTASE-RELATED"/>
    <property type="match status" value="1"/>
</dbReference>
<dbReference type="Pfam" id="PF01855">
    <property type="entry name" value="POR_N"/>
    <property type="match status" value="1"/>
</dbReference>
<dbReference type="InterPro" id="IPR009014">
    <property type="entry name" value="Transketo_C/PFOR_II"/>
</dbReference>
<dbReference type="Proteomes" id="UP000740557">
    <property type="component" value="Unassembled WGS sequence"/>
</dbReference>
<accession>A0A955EAW8</accession>
<dbReference type="Pfam" id="PF17147">
    <property type="entry name" value="PFOR_II"/>
    <property type="match status" value="1"/>
</dbReference>
<gene>
    <name evidence="5" type="ORF">KC980_01250</name>
</gene>
<dbReference type="Gene3D" id="3.40.50.920">
    <property type="match status" value="1"/>
</dbReference>
<dbReference type="Gene3D" id="3.40.50.970">
    <property type="match status" value="1"/>
</dbReference>
<dbReference type="PANTHER" id="PTHR32154:SF20">
    <property type="entry name" value="2-OXOGLUTARATE OXIDOREDUCTASE SUBUNIT KORA"/>
    <property type="match status" value="1"/>
</dbReference>
<organism evidence="5 6">
    <name type="scientific">candidate division WWE3 bacterium</name>
    <dbReference type="NCBI Taxonomy" id="2053526"/>
    <lineage>
        <taxon>Bacteria</taxon>
        <taxon>Katanobacteria</taxon>
    </lineage>
</organism>
<dbReference type="InterPro" id="IPR022367">
    <property type="entry name" value="2-oxoacid/accept_OxRdtase_asu"/>
</dbReference>
<evidence type="ECO:0000259" key="4">
    <source>
        <dbReference type="Pfam" id="PF17147"/>
    </source>
</evidence>
<dbReference type="InterPro" id="IPR019752">
    <property type="entry name" value="Pyrv/ketoisovalerate_OxRed_cat"/>
</dbReference>
<name>A0A955EAW8_UNCKA</name>
<dbReference type="NCBIfam" id="TIGR03710">
    <property type="entry name" value="OAFO_sf"/>
    <property type="match status" value="1"/>
</dbReference>
<dbReference type="SUPFAM" id="SSF53323">
    <property type="entry name" value="Pyruvate-ferredoxin oxidoreductase, PFOR, domain III"/>
    <property type="match status" value="1"/>
</dbReference>
<evidence type="ECO:0000256" key="1">
    <source>
        <dbReference type="ARBA" id="ARBA00023002"/>
    </source>
</evidence>
<reference evidence="5" key="1">
    <citation type="submission" date="2020-04" db="EMBL/GenBank/DDBJ databases">
        <authorList>
            <person name="Zhang T."/>
        </authorList>
    </citation>
    <scope>NUCLEOTIDE SEQUENCE</scope>
    <source>
        <strain evidence="5">HKST-UBA79</strain>
    </source>
</reference>
<dbReference type="AlphaFoldDB" id="A0A955EAW8"/>
<dbReference type="Gene3D" id="3.40.920.10">
    <property type="entry name" value="Pyruvate-ferredoxin oxidoreductase, PFOR, domain III"/>
    <property type="match status" value="1"/>
</dbReference>
<sequence length="584" mass="63860">MPNAQSKTSLNPNVFTFKIGGEAGFGIMSAGLNFAKVATRSGYHTFDYTEYPSLVRGGHNVMQISVSKDRVDSQYATTDFLVALNQETLNLHEHELIEGSGVLYDSDHNIDVSHLPSYVKTFELPLTHIIKEVNGSMVMRNSIAIGAALALLDGDLNILKTLIEESFGHKKNDVVSINHKACQIGYDYVLKEHAGDVKKILTPISGFTFNPDAPSLLLPTGNEAIALGAVASGMSFASIYPMTPTSNILHSLAPHQEKYGFVYKQPEDEISAINMAIGAAHAGARSMVATSGGGFALMSEGYGLAGITETPVVIIEGMRGSPATGLPTWTEQGDLRFVLHAHQGDFPRIVLAPGDVEEAFHASMLAFNLAEKYQTPVVVLVDKFICESHSSVAPFDYSNFKIDRGKLTLEKQDGYKRFAPSPDGISLRTVAGSGNHFVANSDEHDEIGYSNEEIENRNTQMNKRMQKLVTCSAQDMQAPVVYGPKDADVTIVSWGSNKGPILEALKVLPNVNYVHITWINPFPVEKLKQLLDNAKYLINIEANFSGQMHGLIKQHTGINILNNFVKYDGRPFYPEEIVERVKGI</sequence>
<comment type="caution">
    <text evidence="5">The sequence shown here is derived from an EMBL/GenBank/DDBJ whole genome shotgun (WGS) entry which is preliminary data.</text>
</comment>
<dbReference type="InterPro" id="IPR050722">
    <property type="entry name" value="Pyruvate:ferred/Flavod_OxRd"/>
</dbReference>
<reference evidence="5" key="2">
    <citation type="journal article" date="2021" name="Microbiome">
        <title>Successional dynamics and alternative stable states in a saline activated sludge microbial community over 9 years.</title>
        <authorList>
            <person name="Wang Y."/>
            <person name="Ye J."/>
            <person name="Ju F."/>
            <person name="Liu L."/>
            <person name="Boyd J.A."/>
            <person name="Deng Y."/>
            <person name="Parks D.H."/>
            <person name="Jiang X."/>
            <person name="Yin X."/>
            <person name="Woodcroft B.J."/>
            <person name="Tyson G.W."/>
            <person name="Hugenholtz P."/>
            <person name="Polz M.F."/>
            <person name="Zhang T."/>
        </authorList>
    </citation>
    <scope>NUCLEOTIDE SEQUENCE</scope>
    <source>
        <strain evidence="5">HKST-UBA79</strain>
    </source>
</reference>
<feature type="domain" description="Pyruvate/ketoisovalerate oxidoreductase catalytic" evidence="2">
    <location>
        <begin position="24"/>
        <end position="187"/>
    </location>
</feature>
<evidence type="ECO:0000259" key="3">
    <source>
        <dbReference type="Pfam" id="PF01855"/>
    </source>
</evidence>
<dbReference type="InterPro" id="IPR029061">
    <property type="entry name" value="THDP-binding"/>
</dbReference>
<dbReference type="CDD" id="cd07034">
    <property type="entry name" value="TPP_PYR_PFOR_IOR-alpha_like"/>
    <property type="match status" value="1"/>
</dbReference>
<evidence type="ECO:0000313" key="6">
    <source>
        <dbReference type="Proteomes" id="UP000740557"/>
    </source>
</evidence>
<dbReference type="EMBL" id="JAGQNX010000037">
    <property type="protein sequence ID" value="MCA9308114.1"/>
    <property type="molecule type" value="Genomic_DNA"/>
</dbReference>
<dbReference type="InterPro" id="IPR002869">
    <property type="entry name" value="Pyrv_flavodox_OxRed_cen"/>
</dbReference>
<dbReference type="GO" id="GO:0016903">
    <property type="term" value="F:oxidoreductase activity, acting on the aldehyde or oxo group of donors"/>
    <property type="evidence" value="ECO:0007669"/>
    <property type="project" value="InterPro"/>
</dbReference>
<evidence type="ECO:0000259" key="2">
    <source>
        <dbReference type="Pfam" id="PF01558"/>
    </source>
</evidence>